<sequence>MVTVSRTRTSSSSTTDLDGCRWPTLDLTPTDLSSSSALSRPPGSMAATLSSARFSKAWMLFVRSRTPRPTPETAQLKRSRSLTAVRCH</sequence>
<evidence type="ECO:0000313" key="2">
    <source>
        <dbReference type="EMBL" id="KHJ81052.1"/>
    </source>
</evidence>
<dbReference type="EMBL" id="KN594775">
    <property type="protein sequence ID" value="KHJ81052.1"/>
    <property type="molecule type" value="Genomic_DNA"/>
</dbReference>
<feature type="compositionally biased region" description="Low complexity" evidence="1">
    <location>
        <begin position="1"/>
        <end position="15"/>
    </location>
</feature>
<gene>
    <name evidence="2" type="ORF">OESDEN_19265</name>
</gene>
<dbReference type="Proteomes" id="UP000053660">
    <property type="component" value="Unassembled WGS sequence"/>
</dbReference>
<evidence type="ECO:0000256" key="1">
    <source>
        <dbReference type="SAM" id="MobiDB-lite"/>
    </source>
</evidence>
<protein>
    <submittedName>
        <fullName evidence="2">Uncharacterized protein</fullName>
    </submittedName>
</protein>
<organism evidence="2 3">
    <name type="scientific">Oesophagostomum dentatum</name>
    <name type="common">Nodular worm</name>
    <dbReference type="NCBI Taxonomy" id="61180"/>
    <lineage>
        <taxon>Eukaryota</taxon>
        <taxon>Metazoa</taxon>
        <taxon>Ecdysozoa</taxon>
        <taxon>Nematoda</taxon>
        <taxon>Chromadorea</taxon>
        <taxon>Rhabditida</taxon>
        <taxon>Rhabditina</taxon>
        <taxon>Rhabditomorpha</taxon>
        <taxon>Strongyloidea</taxon>
        <taxon>Strongylidae</taxon>
        <taxon>Oesophagostomum</taxon>
    </lineage>
</organism>
<proteinExistence type="predicted"/>
<feature type="region of interest" description="Disordered" evidence="1">
    <location>
        <begin position="1"/>
        <end position="22"/>
    </location>
</feature>
<reference evidence="2 3" key="1">
    <citation type="submission" date="2014-03" db="EMBL/GenBank/DDBJ databases">
        <title>Draft genome of the hookworm Oesophagostomum dentatum.</title>
        <authorList>
            <person name="Mitreva M."/>
        </authorList>
    </citation>
    <scope>NUCLEOTIDE SEQUENCE [LARGE SCALE GENOMIC DNA]</scope>
    <source>
        <strain evidence="2 3">OD-Hann</strain>
    </source>
</reference>
<accession>A0A0B1SBZ7</accession>
<evidence type="ECO:0000313" key="3">
    <source>
        <dbReference type="Proteomes" id="UP000053660"/>
    </source>
</evidence>
<keyword evidence="3" id="KW-1185">Reference proteome</keyword>
<name>A0A0B1SBZ7_OESDE</name>
<dbReference type="AlphaFoldDB" id="A0A0B1SBZ7"/>
<feature type="region of interest" description="Disordered" evidence="1">
    <location>
        <begin position="66"/>
        <end position="88"/>
    </location>
</feature>